<reference evidence="1" key="2">
    <citation type="submission" date="2021-04" db="EMBL/GenBank/DDBJ databases">
        <authorList>
            <person name="Gilroy R."/>
        </authorList>
    </citation>
    <scope>NUCLEOTIDE SEQUENCE</scope>
    <source>
        <strain evidence="1">Gambia11-129</strain>
    </source>
</reference>
<dbReference type="AlphaFoldDB" id="A0A9D1TMR4"/>
<proteinExistence type="predicted"/>
<comment type="caution">
    <text evidence="1">The sequence shown here is derived from an EMBL/GenBank/DDBJ whole genome shotgun (WGS) entry which is preliminary data.</text>
</comment>
<protein>
    <submittedName>
        <fullName evidence="1">(2Fe-2S) ferredoxin domain-containing protein</fullName>
    </submittedName>
</protein>
<dbReference type="SUPFAM" id="SSF52833">
    <property type="entry name" value="Thioredoxin-like"/>
    <property type="match status" value="1"/>
</dbReference>
<dbReference type="EMBL" id="DXHU01000006">
    <property type="protein sequence ID" value="HIV98518.1"/>
    <property type="molecule type" value="Genomic_DNA"/>
</dbReference>
<organism evidence="1 2">
    <name type="scientific">Candidatus Ornithospirochaeta avicola</name>
    <dbReference type="NCBI Taxonomy" id="2840896"/>
    <lineage>
        <taxon>Bacteria</taxon>
        <taxon>Pseudomonadati</taxon>
        <taxon>Spirochaetota</taxon>
        <taxon>Spirochaetia</taxon>
        <taxon>Spirochaetales</taxon>
        <taxon>Spirochaetaceae</taxon>
        <taxon>Spirochaetaceae incertae sedis</taxon>
        <taxon>Candidatus Ornithospirochaeta</taxon>
    </lineage>
</organism>
<dbReference type="Gene3D" id="3.40.30.10">
    <property type="entry name" value="Glutaredoxin"/>
    <property type="match status" value="1"/>
</dbReference>
<name>A0A9D1TMR4_9SPIO</name>
<gene>
    <name evidence="1" type="ORF">IAB12_01910</name>
</gene>
<accession>A0A9D1TMR4</accession>
<dbReference type="Proteomes" id="UP000823936">
    <property type="component" value="Unassembled WGS sequence"/>
</dbReference>
<reference evidence="1" key="1">
    <citation type="journal article" date="2021" name="PeerJ">
        <title>Extensive microbial diversity within the chicken gut microbiome revealed by metagenomics and culture.</title>
        <authorList>
            <person name="Gilroy R."/>
            <person name="Ravi A."/>
            <person name="Getino M."/>
            <person name="Pursley I."/>
            <person name="Horton D.L."/>
            <person name="Alikhan N.F."/>
            <person name="Baker D."/>
            <person name="Gharbi K."/>
            <person name="Hall N."/>
            <person name="Watson M."/>
            <person name="Adriaenssens E.M."/>
            <person name="Foster-Nyarko E."/>
            <person name="Jarju S."/>
            <person name="Secka A."/>
            <person name="Antonio M."/>
            <person name="Oren A."/>
            <person name="Chaudhuri R.R."/>
            <person name="La Ragione R."/>
            <person name="Hildebrand F."/>
            <person name="Pallen M.J."/>
        </authorList>
    </citation>
    <scope>NUCLEOTIDE SEQUENCE</scope>
    <source>
        <strain evidence="1">Gambia11-129</strain>
    </source>
</reference>
<dbReference type="InterPro" id="IPR036249">
    <property type="entry name" value="Thioredoxin-like_sf"/>
</dbReference>
<evidence type="ECO:0000313" key="1">
    <source>
        <dbReference type="EMBL" id="HIV98518.1"/>
    </source>
</evidence>
<evidence type="ECO:0000313" key="2">
    <source>
        <dbReference type="Proteomes" id="UP000823936"/>
    </source>
</evidence>
<dbReference type="CDD" id="cd02980">
    <property type="entry name" value="TRX_Fd_family"/>
    <property type="match status" value="1"/>
</dbReference>
<sequence length="105" mass="11312">MKKRDIHNRAIHVIVSMGTSGIEKGAKVILNELADEIERQNVEGVIITQAGSIKKGAEPVVQIHSPKVGLVTYGNVKKSDCKNIVEKTVKGGVVINELAVTPDEE</sequence>